<gene>
    <name evidence="4" type="ordered locus">Calow_0325</name>
</gene>
<dbReference type="eggNOG" id="COG5512">
    <property type="taxonomic scope" value="Bacteria"/>
</dbReference>
<dbReference type="SUPFAM" id="SSF51445">
    <property type="entry name" value="(Trans)glycosidases"/>
    <property type="match status" value="1"/>
</dbReference>
<dbReference type="RefSeq" id="WP_013411336.1">
    <property type="nucleotide sequence ID" value="NC_014657.1"/>
</dbReference>
<dbReference type="Gene3D" id="2.60.40.10">
    <property type="entry name" value="Immunoglobulins"/>
    <property type="match status" value="1"/>
</dbReference>
<dbReference type="OrthoDB" id="127163at2"/>
<feature type="domain" description="DUF5605" evidence="3">
    <location>
        <begin position="406"/>
        <end position="477"/>
    </location>
</feature>
<evidence type="ECO:0008006" key="6">
    <source>
        <dbReference type="Google" id="ProtNLM"/>
    </source>
</evidence>
<dbReference type="PANTHER" id="PTHR37836">
    <property type="entry name" value="LMO1036 PROTEIN"/>
    <property type="match status" value="1"/>
</dbReference>
<reference key="1">
    <citation type="submission" date="2010-09" db="EMBL/GenBank/DDBJ databases">
        <title>Complete sequence of Caldicellulosiruptor owensensis OL.</title>
        <authorList>
            <consortium name="US DOE Joint Genome Institute"/>
            <person name="Lucas S."/>
            <person name="Copeland A."/>
            <person name="Lapidus A."/>
            <person name="Cheng J.-F."/>
            <person name="Bruce D."/>
            <person name="Goodwin L."/>
            <person name="Pitluck S."/>
            <person name="Davenport K."/>
            <person name="Detter J.C."/>
            <person name="Han C."/>
            <person name="Tapia R."/>
            <person name="Land M."/>
            <person name="Hauser L."/>
            <person name="Chang Y.-J."/>
            <person name="Jeffries C."/>
            <person name="Kyrpides N."/>
            <person name="Ivanova N."/>
            <person name="Mikhailova N."/>
            <person name="Blumer-Schuette S.E."/>
            <person name="Kelly R.M."/>
            <person name="Woyke T."/>
        </authorList>
    </citation>
    <scope>NUCLEOTIDE SEQUENCE</scope>
    <source>
        <strain>OL</strain>
    </source>
</reference>
<accession>E4Q3G2</accession>
<reference evidence="4 5" key="2">
    <citation type="journal article" date="2011" name="J. Bacteriol.">
        <title>Complete genome sequences for the anaerobic, extremely thermophilic plant biomass-degrading bacteria Caldicellulosiruptor hydrothermalis, Caldicellulosiruptor kristjanssonii, Caldicellulosiruptor kronotskyensis, Caldicellulosiruptor owensenis, and Caldicellulosiruptor lactoaceticus.</title>
        <authorList>
            <person name="Blumer-Schuette S.E."/>
            <person name="Ozdemir I."/>
            <person name="Mistry D."/>
            <person name="Lucas S."/>
            <person name="Lapidus A."/>
            <person name="Cheng J.F."/>
            <person name="Goodwin L.A."/>
            <person name="Pitluck S."/>
            <person name="Land M.L."/>
            <person name="Hauser L.J."/>
            <person name="Woyke T."/>
            <person name="Mikhailova N."/>
            <person name="Pati A."/>
            <person name="Kyrpides N.C."/>
            <person name="Ivanova N."/>
            <person name="Detter J.C."/>
            <person name="Walston-Davenport K."/>
            <person name="Han S."/>
            <person name="Adams M.W."/>
            <person name="Kelly R.M."/>
        </authorList>
    </citation>
    <scope>NUCLEOTIDE SEQUENCE [LARGE SCALE GENOMIC DNA]</scope>
    <source>
        <strain evidence="5">ATCC 700167 / DSM 13100 / OL</strain>
    </source>
</reference>
<dbReference type="EMBL" id="CP002216">
    <property type="protein sequence ID" value="ADQ03922.1"/>
    <property type="molecule type" value="Genomic_DNA"/>
</dbReference>
<organism evidence="4 5">
    <name type="scientific">Caldicellulosiruptor owensensis (strain ATCC 700167 / DSM 13100 / OL)</name>
    <dbReference type="NCBI Taxonomy" id="632518"/>
    <lineage>
        <taxon>Bacteria</taxon>
        <taxon>Bacillati</taxon>
        <taxon>Bacillota</taxon>
        <taxon>Bacillota incertae sedis</taxon>
        <taxon>Caldicellulosiruptorales</taxon>
        <taxon>Caldicellulosiruptoraceae</taxon>
        <taxon>Caldicellulosiruptor</taxon>
    </lineage>
</organism>
<feature type="domain" description="DUF5060" evidence="2">
    <location>
        <begin position="7"/>
        <end position="71"/>
    </location>
</feature>
<dbReference type="InterPro" id="IPR032260">
    <property type="entry name" value="DUF5060"/>
</dbReference>
<dbReference type="KEGG" id="cow:Calow_0325"/>
<dbReference type="Pfam" id="PF18310">
    <property type="entry name" value="DUF5605"/>
    <property type="match status" value="1"/>
</dbReference>
<dbReference type="AlphaFoldDB" id="E4Q3G2"/>
<dbReference type="InterPro" id="IPR013783">
    <property type="entry name" value="Ig-like_fold"/>
</dbReference>
<dbReference type="STRING" id="632518.Calow_0325"/>
<evidence type="ECO:0000259" key="1">
    <source>
        <dbReference type="Pfam" id="PF13204"/>
    </source>
</evidence>
<protein>
    <recommendedName>
        <fullName evidence="6">DUF5060 domain-containing protein</fullName>
    </recommendedName>
</protein>
<dbReference type="HOGENOM" id="CLU_509868_0_0_9"/>
<dbReference type="Proteomes" id="UP000006889">
    <property type="component" value="Chromosome"/>
</dbReference>
<dbReference type="Pfam" id="PF13204">
    <property type="entry name" value="Apiosidase"/>
    <property type="match status" value="1"/>
</dbReference>
<sequence length="481" mass="56886">MEKYFTEKWGIFEITLQGPADGNPFVDVRLQAIFKHNHREIIVDGFYDGEGIYKIRFMPDSEGRWEYITLSNRPELDNKRGEFECVKPSTGNHGPVRIKNNYHFCYEDGTPYHPFGTTCYAWIHQPEHLQEKTLETLKKSPFNKIRMCVFPKHYSFNSNEPLYYPFEGSVEKGWDFSRFNPQFFRHLEKRVKDLMELGIEADIILFHPYDRWGFANMGRENDERYLRYIVARLSAFRNVWWSLANEYDAVESKNITDWDRYFKVVQESDPYQHLRSIHNMHNFYDHSKPWVTHLSVQIQTPYLGDIGKWREQYKKPVLIDECGYEGNIEYGWGNLTAEELVRRFWEGVVRGGYVTHGETYLHPEDILWWAKGGELRGESPERIKFLKKIVEEAPVDEINPTSLTSWDVICGGKEGEYYLMYFGNARPAERTIRLPQGKKFKIDIIDTWEMTITPLDGLFEGNIKIKLPGKPYIAIRMIKVE</sequence>
<dbReference type="InterPro" id="IPR017853">
    <property type="entry name" value="GH"/>
</dbReference>
<name>E4Q3G2_CALOW</name>
<dbReference type="Pfam" id="PF16586">
    <property type="entry name" value="DUF5060"/>
    <property type="match status" value="1"/>
</dbReference>
<dbReference type="InterPro" id="IPR041239">
    <property type="entry name" value="DUF5605"/>
</dbReference>
<feature type="domain" description="Apiosidase-like catalytic" evidence="1">
    <location>
        <begin position="99"/>
        <end position="363"/>
    </location>
</feature>
<evidence type="ECO:0000313" key="4">
    <source>
        <dbReference type="EMBL" id="ADQ03922.1"/>
    </source>
</evidence>
<dbReference type="Gene3D" id="3.20.20.80">
    <property type="entry name" value="Glycosidases"/>
    <property type="match status" value="1"/>
</dbReference>
<dbReference type="InterPro" id="IPR025277">
    <property type="entry name" value="Apiosidase-like_cat_dom"/>
</dbReference>
<dbReference type="PANTHER" id="PTHR37836:SF2">
    <property type="entry name" value="DUF4038 DOMAIN-CONTAINING PROTEIN"/>
    <property type="match status" value="1"/>
</dbReference>
<evidence type="ECO:0000313" key="5">
    <source>
        <dbReference type="Proteomes" id="UP000006889"/>
    </source>
</evidence>
<keyword evidence="5" id="KW-1185">Reference proteome</keyword>
<evidence type="ECO:0000259" key="2">
    <source>
        <dbReference type="Pfam" id="PF16586"/>
    </source>
</evidence>
<proteinExistence type="predicted"/>
<dbReference type="Gene3D" id="2.60.40.3950">
    <property type="match status" value="1"/>
</dbReference>
<evidence type="ECO:0000259" key="3">
    <source>
        <dbReference type="Pfam" id="PF18310"/>
    </source>
</evidence>